<organism evidence="7 8">
    <name type="scientific">Herpetotheres cachinnans</name>
    <name type="common">Laughing falcon</name>
    <name type="synonym">Falco cachinnans</name>
    <dbReference type="NCBI Taxonomy" id="56343"/>
    <lineage>
        <taxon>Eukaryota</taxon>
        <taxon>Metazoa</taxon>
        <taxon>Chordata</taxon>
        <taxon>Craniata</taxon>
        <taxon>Vertebrata</taxon>
        <taxon>Euteleostomi</taxon>
        <taxon>Archelosauria</taxon>
        <taxon>Archosauria</taxon>
        <taxon>Dinosauria</taxon>
        <taxon>Saurischia</taxon>
        <taxon>Theropoda</taxon>
        <taxon>Coelurosauria</taxon>
        <taxon>Aves</taxon>
        <taxon>Neognathae</taxon>
        <taxon>Neoaves</taxon>
        <taxon>Telluraves</taxon>
        <taxon>Australaves</taxon>
        <taxon>Falconiformes</taxon>
        <taxon>Falconidae</taxon>
        <taxon>Herpetotheres</taxon>
    </lineage>
</organism>
<evidence type="ECO:0000256" key="4">
    <source>
        <dbReference type="ARBA" id="ARBA00023065"/>
    </source>
</evidence>
<dbReference type="InterPro" id="IPR036132">
    <property type="entry name" value="Vac_ATP_synth_c_sf"/>
</dbReference>
<dbReference type="SUPFAM" id="SSF118203">
    <property type="entry name" value="Vacuolar ATP synthase subunit C"/>
    <property type="match status" value="1"/>
</dbReference>
<comment type="function">
    <text evidence="5 6">Subunit of the V1 complex of vacuolar(H+)-ATPase (V-ATPase), a multisubunit enzyme composed of a peripheral complex (V1) that hydrolyzes ATP and a membrane integral complex (V0) that translocates protons. V-ATPase is responsible for acidifying and maintaining the pH of intracellular compartments and in some cell types, is targeted to the plasma membrane, where it is responsible for acidifying the extracellular environment. Subunit C is necessary for the assembly of the catalytic sector of the enzyme and is likely to have a specific function in its catalytic activity.</text>
</comment>
<dbReference type="GO" id="GO:0046961">
    <property type="term" value="F:proton-transporting ATPase activity, rotational mechanism"/>
    <property type="evidence" value="ECO:0007669"/>
    <property type="project" value="InterPro"/>
</dbReference>
<dbReference type="FunFam" id="3.30.70.100:FF:000002">
    <property type="entry name" value="V-type proton ATPase subunit C"/>
    <property type="match status" value="1"/>
</dbReference>
<dbReference type="PANTHER" id="PTHR10137:SF4">
    <property type="entry name" value="V-TYPE PROTON ATPASE SUBUNIT C 2"/>
    <property type="match status" value="1"/>
</dbReference>
<gene>
    <name evidence="7" type="primary">Atp6v1c2</name>
    <name evidence="7" type="ORF">HERCAC_R06789</name>
</gene>
<dbReference type="GO" id="GO:0000221">
    <property type="term" value="C:vacuolar proton-transporting V-type ATPase, V1 domain"/>
    <property type="evidence" value="ECO:0007669"/>
    <property type="project" value="TreeGrafter"/>
</dbReference>
<keyword evidence="4 6" id="KW-0406">Ion transport</keyword>
<keyword evidence="8" id="KW-1185">Reference proteome</keyword>
<evidence type="ECO:0000313" key="7">
    <source>
        <dbReference type="EMBL" id="NXK08032.1"/>
    </source>
</evidence>
<dbReference type="Proteomes" id="UP000555649">
    <property type="component" value="Unassembled WGS sequence"/>
</dbReference>
<feature type="non-terminal residue" evidence="7">
    <location>
        <position position="418"/>
    </location>
</feature>
<dbReference type="AlphaFoldDB" id="A0A7L0GLI7"/>
<reference evidence="7 8" key="1">
    <citation type="submission" date="2019-09" db="EMBL/GenBank/DDBJ databases">
        <title>Bird 10,000 Genomes (B10K) Project - Family phase.</title>
        <authorList>
            <person name="Zhang G."/>
        </authorList>
    </citation>
    <scope>NUCLEOTIDE SEQUENCE [LARGE SCALE GENOMIC DNA]</scope>
    <source>
        <strain evidence="7">B10K-DU-005-78</strain>
        <tissue evidence="7">Mixed tissue sample</tissue>
    </source>
</reference>
<dbReference type="CDD" id="cd14785">
    <property type="entry name" value="V-ATPase_C"/>
    <property type="match status" value="1"/>
</dbReference>
<dbReference type="PANTHER" id="PTHR10137">
    <property type="entry name" value="V-TYPE PROTON ATPASE SUBUNIT C"/>
    <property type="match status" value="1"/>
</dbReference>
<name>A0A7L0GLI7_HERCA</name>
<dbReference type="Pfam" id="PF03223">
    <property type="entry name" value="V-ATPase_C"/>
    <property type="match status" value="1"/>
</dbReference>
<dbReference type="Gene3D" id="1.20.1460.10">
    <property type="entry name" value="subunit c (vma5p) of the yeast v-atpase, domain 2"/>
    <property type="match status" value="2"/>
</dbReference>
<evidence type="ECO:0000256" key="6">
    <source>
        <dbReference type="RuleBase" id="RU364010"/>
    </source>
</evidence>
<accession>A0A7L0GLI7</accession>
<evidence type="ECO:0000256" key="1">
    <source>
        <dbReference type="ARBA" id="ARBA00006138"/>
    </source>
</evidence>
<dbReference type="FunFam" id="1.20.1460.10:FF:000004">
    <property type="entry name" value="V-type proton ATPase subunit C"/>
    <property type="match status" value="1"/>
</dbReference>
<protein>
    <recommendedName>
        <fullName evidence="6">V-type proton ATPase subunit C</fullName>
    </recommendedName>
</protein>
<comment type="similarity">
    <text evidence="1 6">Belongs to the V-ATPase C subunit family.</text>
</comment>
<comment type="caution">
    <text evidence="7">The sequence shown here is derived from an EMBL/GenBank/DDBJ whole genome shotgun (WGS) entry which is preliminary data.</text>
</comment>
<dbReference type="GO" id="GO:0005765">
    <property type="term" value="C:lysosomal membrane"/>
    <property type="evidence" value="ECO:0007669"/>
    <property type="project" value="TreeGrafter"/>
</dbReference>
<sequence length="418" mass="47845">MSEFWLISAPGDKTNLQAWERMNTVTLKSNLSSNSKFHIPDLKVGTLDALVGLSDELGKLDSFAESVIKKIAQYIGEVMEDSKDKVQENLLANGVDLISYLTRFEWDMAKYPIKQPLKNISDALAKQVTQIETDLKTRSAAYNNIKGNLQSLEKKTMGNLLTRTLADIVHKEDFVLNSEYLITLLVVVPKSSYVQWQKTYESLSDMVVPRSTKMIAEDAEGGLFTVTLFRKVMDDFKAKARENRFMVREFYFDEKELKCEKEELMKLASDKKQQYVSSTSTPLTHSFMVPTDSCEHHLAQKTEAQDREHNLSKGPLLRWLKVNFSEAFVAWIHVKALRVFVESVLRYGLPVNFQAMLLQPNRKSVKRLRDVLNVVFKHLDEVAAASIMDPGMDIPGLQLSNQEYYPYVYFKIDLSLLD</sequence>
<dbReference type="EMBL" id="VXAJ01000220">
    <property type="protein sequence ID" value="NXK08032.1"/>
    <property type="molecule type" value="Genomic_DNA"/>
</dbReference>
<comment type="subunit">
    <text evidence="6">V-ATPase is a heteromultimeric enzyme made up of two complexes: the ATP-hydrolytic V1 complex and the proton translocation V0 complex. The V1 complex consists of three catalytic AB heterodimers that form a heterohexamer, three peripheral stalks each consisting of EG heterodimers, one central rotor including subunits D and F, and the regulatory subunits C and H. The proton translocation complex V0 consists of the proton transport subunit a, a ring of proteolipid subunits c9c'', rotary subunit d, subunits e and f, and two accessory subunits.</text>
</comment>
<proteinExistence type="inferred from homology"/>
<feature type="non-terminal residue" evidence="7">
    <location>
        <position position="1"/>
    </location>
</feature>
<evidence type="ECO:0000256" key="5">
    <source>
        <dbReference type="ARBA" id="ARBA00046006"/>
    </source>
</evidence>
<keyword evidence="3 6" id="KW-0375">Hydrogen ion transport</keyword>
<evidence type="ECO:0000256" key="2">
    <source>
        <dbReference type="ARBA" id="ARBA00022448"/>
    </source>
</evidence>
<evidence type="ECO:0000313" key="8">
    <source>
        <dbReference type="Proteomes" id="UP000555649"/>
    </source>
</evidence>
<dbReference type="InterPro" id="IPR004907">
    <property type="entry name" value="ATPase_V1-cplx_csu"/>
</dbReference>
<keyword evidence="2 6" id="KW-0813">Transport</keyword>
<evidence type="ECO:0000256" key="3">
    <source>
        <dbReference type="ARBA" id="ARBA00022781"/>
    </source>
</evidence>